<feature type="coiled-coil region" evidence="1">
    <location>
        <begin position="55"/>
        <end position="117"/>
    </location>
</feature>
<dbReference type="AlphaFoldDB" id="A0A381URZ4"/>
<proteinExistence type="predicted"/>
<dbReference type="EMBL" id="UINC01006973">
    <property type="protein sequence ID" value="SVA30724.1"/>
    <property type="molecule type" value="Genomic_DNA"/>
</dbReference>
<keyword evidence="2" id="KW-0472">Membrane</keyword>
<evidence type="ECO:0000256" key="1">
    <source>
        <dbReference type="SAM" id="Coils"/>
    </source>
</evidence>
<evidence type="ECO:0000256" key="2">
    <source>
        <dbReference type="SAM" id="Phobius"/>
    </source>
</evidence>
<evidence type="ECO:0000313" key="3">
    <source>
        <dbReference type="EMBL" id="SVA30724.1"/>
    </source>
</evidence>
<sequence length="120" mass="13592">MKRKVTVVIITLIIILIGGYYYEQENTRSQQKAFNPDIETANFTAAANEGPTANEIELKSQLEELNEQLINARAELKLAQDKLILSTSKNTILENDLQDSRDTLETLQKVLERIAESMPK</sequence>
<keyword evidence="2" id="KW-1133">Transmembrane helix</keyword>
<organism evidence="3">
    <name type="scientific">marine metagenome</name>
    <dbReference type="NCBI Taxonomy" id="408172"/>
    <lineage>
        <taxon>unclassified sequences</taxon>
        <taxon>metagenomes</taxon>
        <taxon>ecological metagenomes</taxon>
    </lineage>
</organism>
<gene>
    <name evidence="3" type="ORF">METZ01_LOCUS83578</name>
</gene>
<name>A0A381URZ4_9ZZZZ</name>
<keyword evidence="2" id="KW-0812">Transmembrane</keyword>
<reference evidence="3" key="1">
    <citation type="submission" date="2018-05" db="EMBL/GenBank/DDBJ databases">
        <authorList>
            <person name="Lanie J.A."/>
            <person name="Ng W.-L."/>
            <person name="Kazmierczak K.M."/>
            <person name="Andrzejewski T.M."/>
            <person name="Davidsen T.M."/>
            <person name="Wayne K.J."/>
            <person name="Tettelin H."/>
            <person name="Glass J.I."/>
            <person name="Rusch D."/>
            <person name="Podicherti R."/>
            <person name="Tsui H.-C.T."/>
            <person name="Winkler M.E."/>
        </authorList>
    </citation>
    <scope>NUCLEOTIDE SEQUENCE</scope>
</reference>
<keyword evidence="1" id="KW-0175">Coiled coil</keyword>
<protein>
    <submittedName>
        <fullName evidence="3">Uncharacterized protein</fullName>
    </submittedName>
</protein>
<accession>A0A381URZ4</accession>
<feature type="transmembrane region" description="Helical" evidence="2">
    <location>
        <begin position="5"/>
        <end position="22"/>
    </location>
</feature>